<reference evidence="2 3" key="2">
    <citation type="journal article" date="2021" name="Genomics">
        <title>High-quality reference genome for Clonorchis sinensis.</title>
        <authorList>
            <person name="Young N.D."/>
            <person name="Stroehlein A.J."/>
            <person name="Kinkar L."/>
            <person name="Wang T."/>
            <person name="Sohn W.M."/>
            <person name="Chang B.C.H."/>
            <person name="Kaur P."/>
            <person name="Weisz D."/>
            <person name="Dudchenko O."/>
            <person name="Aiden E.L."/>
            <person name="Korhonen P.K."/>
            <person name="Gasser R.B."/>
        </authorList>
    </citation>
    <scope>NUCLEOTIDE SEQUENCE [LARGE SCALE GENOMIC DNA]</scope>
    <source>
        <strain evidence="2">Cs-k2</strain>
    </source>
</reference>
<dbReference type="InterPro" id="IPR036866">
    <property type="entry name" value="RibonucZ/Hydroxyglut_hydro"/>
</dbReference>
<dbReference type="InterPro" id="IPR057480">
    <property type="entry name" value="MAP1A/B/S-like_MBL"/>
</dbReference>
<feature type="domain" description="Microtubule-associated protein 1A/B/S-like MBL-like" evidence="1">
    <location>
        <begin position="390"/>
        <end position="580"/>
    </location>
</feature>
<dbReference type="GO" id="GO:0043025">
    <property type="term" value="C:neuronal cell body"/>
    <property type="evidence" value="ECO:0007669"/>
    <property type="project" value="TreeGrafter"/>
</dbReference>
<dbReference type="SUPFAM" id="SSF56281">
    <property type="entry name" value="Metallo-hydrolase/oxidoreductase"/>
    <property type="match status" value="1"/>
</dbReference>
<dbReference type="GO" id="GO:0031114">
    <property type="term" value="P:regulation of microtubule depolymerization"/>
    <property type="evidence" value="ECO:0007669"/>
    <property type="project" value="TreeGrafter"/>
</dbReference>
<comment type="caution">
    <text evidence="2">The sequence shown here is derived from an EMBL/GenBank/DDBJ whole genome shotgun (WGS) entry which is preliminary data.</text>
</comment>
<dbReference type="Proteomes" id="UP000286415">
    <property type="component" value="Unassembled WGS sequence"/>
</dbReference>
<dbReference type="GO" id="GO:0003779">
    <property type="term" value="F:actin binding"/>
    <property type="evidence" value="ECO:0007669"/>
    <property type="project" value="TreeGrafter"/>
</dbReference>
<dbReference type="Pfam" id="PF25281">
    <property type="entry name" value="MBL_MAP1B"/>
    <property type="match status" value="1"/>
</dbReference>
<accession>A0A3R7G6R1</accession>
<evidence type="ECO:0000259" key="1">
    <source>
        <dbReference type="Pfam" id="PF25281"/>
    </source>
</evidence>
<name>A0A3R7G6R1_CLOSI</name>
<dbReference type="STRING" id="79923.A0A3R7G6R1"/>
<dbReference type="AlphaFoldDB" id="A0A3R7G6R1"/>
<dbReference type="OrthoDB" id="5371837at2759"/>
<dbReference type="GO" id="GO:0030425">
    <property type="term" value="C:dendrite"/>
    <property type="evidence" value="ECO:0007669"/>
    <property type="project" value="TreeGrafter"/>
</dbReference>
<evidence type="ECO:0000313" key="3">
    <source>
        <dbReference type="Proteomes" id="UP000286415"/>
    </source>
</evidence>
<reference evidence="2 3" key="1">
    <citation type="journal article" date="2018" name="Biotechnol. Adv.">
        <title>Improved genomic resources and new bioinformatic workflow for the carcinogenic parasite Clonorchis sinensis: Biotechnological implications.</title>
        <authorList>
            <person name="Wang D."/>
            <person name="Korhonen P.K."/>
            <person name="Gasser R.B."/>
            <person name="Young N.D."/>
        </authorList>
    </citation>
    <scope>NUCLEOTIDE SEQUENCE [LARGE SCALE GENOMIC DNA]</scope>
    <source>
        <strain evidence="2">Cs-k2</strain>
    </source>
</reference>
<dbReference type="GO" id="GO:0005875">
    <property type="term" value="C:microtubule associated complex"/>
    <property type="evidence" value="ECO:0007669"/>
    <property type="project" value="TreeGrafter"/>
</dbReference>
<dbReference type="GO" id="GO:0045202">
    <property type="term" value="C:synapse"/>
    <property type="evidence" value="ECO:0007669"/>
    <property type="project" value="TreeGrafter"/>
</dbReference>
<dbReference type="GO" id="GO:0016358">
    <property type="term" value="P:dendrite development"/>
    <property type="evidence" value="ECO:0007669"/>
    <property type="project" value="TreeGrafter"/>
</dbReference>
<organism evidence="2 3">
    <name type="scientific">Clonorchis sinensis</name>
    <name type="common">Chinese liver fluke</name>
    <dbReference type="NCBI Taxonomy" id="79923"/>
    <lineage>
        <taxon>Eukaryota</taxon>
        <taxon>Metazoa</taxon>
        <taxon>Spiralia</taxon>
        <taxon>Lophotrochozoa</taxon>
        <taxon>Platyhelminthes</taxon>
        <taxon>Trematoda</taxon>
        <taxon>Digenea</taxon>
        <taxon>Opisthorchiida</taxon>
        <taxon>Opisthorchiata</taxon>
        <taxon>Opisthorchiidae</taxon>
        <taxon>Clonorchis</taxon>
    </lineage>
</organism>
<dbReference type="PANTHER" id="PTHR13843:SF12">
    <property type="entry name" value="ATPASE F1_V1_A1 COMPLEX ALPHA_BETA SUBUNIT NUCLEOTIDE-BINDING DOMAIN-CONTAINING PROTEIN"/>
    <property type="match status" value="1"/>
</dbReference>
<dbReference type="GO" id="GO:0005874">
    <property type="term" value="C:microtubule"/>
    <property type="evidence" value="ECO:0007669"/>
    <property type="project" value="InterPro"/>
</dbReference>
<protein>
    <submittedName>
        <fullName evidence="2">Electromotor neuron-associated protein 2</fullName>
    </submittedName>
</protein>
<evidence type="ECO:0000313" key="2">
    <source>
        <dbReference type="EMBL" id="KAG5453897.1"/>
    </source>
</evidence>
<proteinExistence type="predicted"/>
<dbReference type="InterPro" id="IPR026074">
    <property type="entry name" value="MAP1"/>
</dbReference>
<dbReference type="GO" id="GO:0000226">
    <property type="term" value="P:microtubule cytoskeleton organization"/>
    <property type="evidence" value="ECO:0007669"/>
    <property type="project" value="InterPro"/>
</dbReference>
<gene>
    <name evidence="2" type="ORF">CSKR_108576</name>
</gene>
<sequence length="596" mass="65544">SRIPDYLNGCIVVSETWPLRANGVRRLQDFDHRCLRSGWLQRLCNEVMRTSELETRALNPTCAPRLTCTDLGNLPVSQSSCFLRVASQLNNEKVLQPNDYYNYVIRQLTIGCAVGTSVAETIQHHQLRWLGHVLLVPEHRLRRRVSFSVPPLRMVQTAERTTYDLREVCLSTIPPEALRHLQEKLPELPDHSEKFANGDALFLQRNGSDVSVSLLFRPSAIAIATAIKNLLVPPPKPELGASAVVLYAGLVSEGSGHWLLPDFVCAPSFVEDEIEEIISAYPKPVDIENLPPHKRILLHIGVGGIVSGGDWKQLPTRRFDCLSGHPLAISVNATHPPSKQKPSASGDSATAAVDYTDLRNLVDSLISELPESCCPPLATPLNPRGPTDQTLRVSRPCLYVFPEGSGQSAVLTLPGYSMLIDSGCSHRPNFWPVATYLDRLDSVLVTHWGVDNLLGMRAVLPVAFETNPALPDSQQPLLCLLTPPPNPANAFQFPEPHVNRSPFSLSLPRQLAQLMSSMKQNGTRLTVYPVTRGAKLSSTSQPIQLYKKIGQGTLELHALTPTDEDTAELRKLNDDWAKASPALMSTPVNLGKPPAN</sequence>
<dbReference type="GO" id="GO:0008017">
    <property type="term" value="F:microtubule binding"/>
    <property type="evidence" value="ECO:0007669"/>
    <property type="project" value="InterPro"/>
</dbReference>
<dbReference type="EMBL" id="NIRI02000010">
    <property type="protein sequence ID" value="KAG5453897.1"/>
    <property type="molecule type" value="Genomic_DNA"/>
</dbReference>
<dbReference type="GO" id="GO:0007409">
    <property type="term" value="P:axonogenesis"/>
    <property type="evidence" value="ECO:0007669"/>
    <property type="project" value="TreeGrafter"/>
</dbReference>
<keyword evidence="3" id="KW-1185">Reference proteome</keyword>
<dbReference type="PANTHER" id="PTHR13843">
    <property type="entry name" value="MICROTUBULE-ASSOCIATED PROTEIN"/>
    <property type="match status" value="1"/>
</dbReference>
<feature type="non-terminal residue" evidence="2">
    <location>
        <position position="1"/>
    </location>
</feature>
<dbReference type="InParanoid" id="A0A3R7G6R1"/>
<dbReference type="GO" id="GO:0005829">
    <property type="term" value="C:cytosol"/>
    <property type="evidence" value="ECO:0007669"/>
    <property type="project" value="TreeGrafter"/>
</dbReference>